<dbReference type="Proteomes" id="UP000663419">
    <property type="component" value="Chromosome 4"/>
</dbReference>
<dbReference type="AlphaFoldDB" id="A0A8A1LQE9"/>
<evidence type="ECO:0000256" key="2">
    <source>
        <dbReference type="SAM" id="SignalP"/>
    </source>
</evidence>
<dbReference type="GO" id="GO:0005975">
    <property type="term" value="P:carbohydrate metabolic process"/>
    <property type="evidence" value="ECO:0007669"/>
    <property type="project" value="InterPro"/>
</dbReference>
<feature type="domain" description="GH18" evidence="3">
    <location>
        <begin position="32"/>
        <end position="410"/>
    </location>
</feature>
<dbReference type="GO" id="GO:0006032">
    <property type="term" value="P:chitin catabolic process"/>
    <property type="evidence" value="ECO:0007669"/>
    <property type="project" value="TreeGrafter"/>
</dbReference>
<dbReference type="FunFam" id="3.20.20.80:FF:000159">
    <property type="entry name" value="Class V chitinase, putative"/>
    <property type="match status" value="1"/>
</dbReference>
<dbReference type="PANTHER" id="PTHR11177:SF378">
    <property type="entry name" value="CHITINASE"/>
    <property type="match status" value="1"/>
</dbReference>
<dbReference type="SUPFAM" id="SSF51445">
    <property type="entry name" value="(Trans)glycosidases"/>
    <property type="match status" value="1"/>
</dbReference>
<evidence type="ECO:0000259" key="3">
    <source>
        <dbReference type="PROSITE" id="PS51910"/>
    </source>
</evidence>
<keyword evidence="2" id="KW-0732">Signal</keyword>
<evidence type="ECO:0000313" key="4">
    <source>
        <dbReference type="EMBL" id="QSS55345.1"/>
    </source>
</evidence>
<evidence type="ECO:0000256" key="1">
    <source>
        <dbReference type="ARBA" id="ARBA00012729"/>
    </source>
</evidence>
<gene>
    <name evidence="4" type="ORF">I7I53_03204</name>
</gene>
<dbReference type="PANTHER" id="PTHR11177">
    <property type="entry name" value="CHITINASE"/>
    <property type="match status" value="1"/>
</dbReference>
<dbReference type="InterPro" id="IPR011583">
    <property type="entry name" value="Chitinase_II/V-like_cat"/>
</dbReference>
<sequence>MKILHAHGSLPLLFSLLLLLLMSQLIRPAMAGNYIMYLTGQHPHPPSDISLINPITHVALAFMNSALFNKVLTDPPTTKPEWEKKLFTTVDKVRKQFAPGTKVMIAIGGWGDTNGFSEAARTVDGRKNWAANVAAMVKEMGADGIDVDWEYPGGNGADYKQIPNSEKKWEIDAYPCLLSELRSALGSDKTISAAVPGLPRDMLAFTPETLPSILESVDFFNIMTYDLMNLRDAVTKHHTGLALSLESIDAYIAAGLPPSRANLGFAFYVKWFRTEAPTKGSGCDKNPIGCRTVLLEDPNTGESTGQAGAFSWNEPAPGEVASSFERALAGGRYDDYVPIHYGGVGEGGGHYFWDKKENIWWTWDTGEAIKKKMQPIMVARGLGGAFAWGLGEDGPKFTHLQALGQGLKEIGILK</sequence>
<feature type="signal peptide" evidence="2">
    <location>
        <begin position="1"/>
        <end position="31"/>
    </location>
</feature>
<dbReference type="GO" id="GO:0005576">
    <property type="term" value="C:extracellular region"/>
    <property type="evidence" value="ECO:0007669"/>
    <property type="project" value="TreeGrafter"/>
</dbReference>
<dbReference type="PROSITE" id="PS51910">
    <property type="entry name" value="GH18_2"/>
    <property type="match status" value="1"/>
</dbReference>
<proteinExistence type="predicted"/>
<dbReference type="Pfam" id="PF00704">
    <property type="entry name" value="Glyco_hydro_18"/>
    <property type="match status" value="1"/>
</dbReference>
<dbReference type="EC" id="3.2.1.14" evidence="1"/>
<name>A0A8A1LQE9_AJEC8</name>
<dbReference type="EMBL" id="CP069105">
    <property type="protein sequence ID" value="QSS55345.1"/>
    <property type="molecule type" value="Genomic_DNA"/>
</dbReference>
<dbReference type="GO" id="GO:0008061">
    <property type="term" value="F:chitin binding"/>
    <property type="evidence" value="ECO:0007669"/>
    <property type="project" value="InterPro"/>
</dbReference>
<dbReference type="InterPro" id="IPR001223">
    <property type="entry name" value="Glyco_hydro18_cat"/>
</dbReference>
<dbReference type="GO" id="GO:0008843">
    <property type="term" value="F:endochitinase activity"/>
    <property type="evidence" value="ECO:0007669"/>
    <property type="project" value="UniProtKB-EC"/>
</dbReference>
<dbReference type="InterPro" id="IPR050314">
    <property type="entry name" value="Glycosyl_Hydrlase_18"/>
</dbReference>
<protein>
    <recommendedName>
        <fullName evidence="1">chitinase</fullName>
        <ecNumber evidence="1">3.2.1.14</ecNumber>
    </recommendedName>
</protein>
<feature type="chain" id="PRO_5034206217" description="chitinase" evidence="2">
    <location>
        <begin position="32"/>
        <end position="414"/>
    </location>
</feature>
<dbReference type="VEuPathDB" id="FungiDB:I7I53_03204"/>
<reference evidence="4" key="1">
    <citation type="submission" date="2021-01" db="EMBL/GenBank/DDBJ databases">
        <title>Chromosome-level genome assembly of a human fungal pathogen reveals clustering of transcriptionally co-regulated genes.</title>
        <authorList>
            <person name="Voorhies M."/>
            <person name="Cohen S."/>
            <person name="Shea T.P."/>
            <person name="Petrus S."/>
            <person name="Munoz J.F."/>
            <person name="Poplawski S."/>
            <person name="Goldman W.E."/>
            <person name="Michael T."/>
            <person name="Cuomo C.A."/>
            <person name="Sil A."/>
            <person name="Beyhan S."/>
        </authorList>
    </citation>
    <scope>NUCLEOTIDE SEQUENCE</scope>
    <source>
        <strain evidence="4">H88</strain>
    </source>
</reference>
<evidence type="ECO:0000313" key="5">
    <source>
        <dbReference type="Proteomes" id="UP000663419"/>
    </source>
</evidence>
<dbReference type="Gene3D" id="3.20.20.80">
    <property type="entry name" value="Glycosidases"/>
    <property type="match status" value="1"/>
</dbReference>
<dbReference type="SMART" id="SM00636">
    <property type="entry name" value="Glyco_18"/>
    <property type="match status" value="1"/>
</dbReference>
<accession>A0A8A1LQE9</accession>
<dbReference type="InterPro" id="IPR017853">
    <property type="entry name" value="GH"/>
</dbReference>
<organism evidence="4 5">
    <name type="scientific">Ajellomyces capsulatus (strain H88)</name>
    <name type="common">Darling's disease fungus</name>
    <name type="synonym">Histoplasma capsulatum</name>
    <dbReference type="NCBI Taxonomy" id="544711"/>
    <lineage>
        <taxon>Eukaryota</taxon>
        <taxon>Fungi</taxon>
        <taxon>Dikarya</taxon>
        <taxon>Ascomycota</taxon>
        <taxon>Pezizomycotina</taxon>
        <taxon>Eurotiomycetes</taxon>
        <taxon>Eurotiomycetidae</taxon>
        <taxon>Onygenales</taxon>
        <taxon>Ajellomycetaceae</taxon>
        <taxon>Histoplasma</taxon>
    </lineage>
</organism>